<name>F3CIZ0_PSESG</name>
<evidence type="ECO:0000313" key="1">
    <source>
        <dbReference type="EMBL" id="EGH19232.1"/>
    </source>
</evidence>
<dbReference type="AlphaFoldDB" id="F3CIZ0"/>
<gene>
    <name evidence="1" type="ORF">Pgy4_40320</name>
</gene>
<feature type="non-terminal residue" evidence="1">
    <location>
        <position position="37"/>
    </location>
</feature>
<protein>
    <submittedName>
        <fullName evidence="1">Succinylarginine dihydrolase</fullName>
        <ecNumber evidence="1">3.5.3.23</ecNumber>
    </submittedName>
</protein>
<proteinExistence type="predicted"/>
<dbReference type="InterPro" id="IPR037031">
    <property type="entry name" value="AstB_sf"/>
</dbReference>
<evidence type="ECO:0000313" key="2">
    <source>
        <dbReference type="Proteomes" id="UP000005466"/>
    </source>
</evidence>
<dbReference type="EMBL" id="ADWY01003773">
    <property type="protein sequence ID" value="EGH19232.1"/>
    <property type="molecule type" value="Genomic_DNA"/>
</dbReference>
<keyword evidence="1" id="KW-0378">Hydrolase</keyword>
<organism evidence="1 2">
    <name type="scientific">Pseudomonas savastanoi pv. glycinea str. race 4</name>
    <dbReference type="NCBI Taxonomy" id="875330"/>
    <lineage>
        <taxon>Bacteria</taxon>
        <taxon>Pseudomonadati</taxon>
        <taxon>Pseudomonadota</taxon>
        <taxon>Gammaproteobacteria</taxon>
        <taxon>Pseudomonadales</taxon>
        <taxon>Pseudomonadaceae</taxon>
        <taxon>Pseudomonas</taxon>
    </lineage>
</organism>
<dbReference type="SUPFAM" id="SSF55909">
    <property type="entry name" value="Pentein"/>
    <property type="match status" value="1"/>
</dbReference>
<dbReference type="Proteomes" id="UP000005466">
    <property type="component" value="Unassembled WGS sequence"/>
</dbReference>
<dbReference type="GO" id="GO:0009015">
    <property type="term" value="F:N-succinylarginine dihydrolase activity"/>
    <property type="evidence" value="ECO:0007669"/>
    <property type="project" value="UniProtKB-EC"/>
</dbReference>
<dbReference type="Pfam" id="PF04996">
    <property type="entry name" value="AstB"/>
    <property type="match status" value="1"/>
</dbReference>
<feature type="non-terminal residue" evidence="1">
    <location>
        <position position="1"/>
    </location>
</feature>
<accession>F3CIZ0</accession>
<dbReference type="InterPro" id="IPR007079">
    <property type="entry name" value="SuccinylArg_d-Hdrlase_AstB"/>
</dbReference>
<sequence>APMELCFTQGVLAPQERPDVAGLRQLGFIGSDEHVRA</sequence>
<reference evidence="1 2" key="1">
    <citation type="journal article" date="2011" name="PLoS Pathog.">
        <title>Dynamic evolution of pathogenicity revealed by sequencing and comparative genomics of 19 Pseudomonas syringae isolates.</title>
        <authorList>
            <person name="Baltrus D.A."/>
            <person name="Nishimura M.T."/>
            <person name="Romanchuk A."/>
            <person name="Chang J.H."/>
            <person name="Mukhtar M.S."/>
            <person name="Cherkis K."/>
            <person name="Roach J."/>
            <person name="Grant S.R."/>
            <person name="Jones C.D."/>
            <person name="Dangl J.L."/>
        </authorList>
    </citation>
    <scope>NUCLEOTIDE SEQUENCE [LARGE SCALE GENOMIC DNA]</scope>
    <source>
        <strain evidence="2">race 4</strain>
    </source>
</reference>
<dbReference type="Gene3D" id="3.75.10.20">
    <property type="entry name" value="Succinylarginine dihydrolase"/>
    <property type="match status" value="1"/>
</dbReference>
<dbReference type="GO" id="GO:0006525">
    <property type="term" value="P:arginine metabolic process"/>
    <property type="evidence" value="ECO:0007669"/>
    <property type="project" value="InterPro"/>
</dbReference>
<dbReference type="EC" id="3.5.3.23" evidence="1"/>
<comment type="caution">
    <text evidence="1">The sequence shown here is derived from an EMBL/GenBank/DDBJ whole genome shotgun (WGS) entry which is preliminary data.</text>
</comment>